<dbReference type="SUPFAM" id="SSF101152">
    <property type="entry name" value="Mob1/phocein"/>
    <property type="match status" value="1"/>
</dbReference>
<accession>A0A074RXC7</accession>
<evidence type="ECO:0000313" key="4">
    <source>
        <dbReference type="Proteomes" id="UP000027456"/>
    </source>
</evidence>
<evidence type="ECO:0000313" key="3">
    <source>
        <dbReference type="EMBL" id="KEP51609.1"/>
    </source>
</evidence>
<dbReference type="HOGENOM" id="CLU_630287_0_0_1"/>
<feature type="binding site" evidence="1">
    <location>
        <position position="180"/>
    </location>
    <ligand>
        <name>Zn(2+)</name>
        <dbReference type="ChEBI" id="CHEBI:29105"/>
    </ligand>
</feature>
<sequence>MTQGKVHRLRRGASSEHVYTPTDLHFGHIDSAFQSQEYIAQLIRQDPHDVQKIVTPPKPDDEKSSVEDGCWLYEQLRRLAQDLTYPLITNLQLECNRETCPEMKAGEWLYLCVAHGNAAGGHIQCCAIDYIVHTLDSATALLNSTRVFPSRLSVPQSSYRHFSSLARRLSRIFAHAYYHHRELFSQAEAESSLYARFLALSQQHSLVPAELLVIPSESFELNSSSDRSHHAADDDDDDPASPQSAIESGQEGTYLPNENERNMARRLFEEWTGNRGTEESDDVEPEEEPLADERPVDEHPVDHEPNVPVAEEHRGVPIAHSEPNETASGGSHGSHEKASELPASAVSDSNQEAEPAPKDDGEKAASKDAETEVEDKVEPLPATQATPDKATRPQSPIKEPEERGKGNPTEIKSETDSETPKEDGEQPKDKDTTEH</sequence>
<dbReference type="Pfam" id="PF03637">
    <property type="entry name" value="Mob1_phocein"/>
    <property type="match status" value="1"/>
</dbReference>
<feature type="compositionally biased region" description="Basic and acidic residues" evidence="2">
    <location>
        <begin position="258"/>
        <end position="269"/>
    </location>
</feature>
<dbReference type="Proteomes" id="UP000027456">
    <property type="component" value="Unassembled WGS sequence"/>
</dbReference>
<gene>
    <name evidence="3" type="ORF">V565_058760</name>
</gene>
<feature type="binding site" evidence="1">
    <location>
        <position position="95"/>
    </location>
    <ligand>
        <name>Zn(2+)</name>
        <dbReference type="ChEBI" id="CHEBI:29105"/>
    </ligand>
</feature>
<dbReference type="STRING" id="1423351.A0A074RXC7"/>
<keyword evidence="3" id="KW-0808">Transferase</keyword>
<feature type="compositionally biased region" description="Acidic residues" evidence="2">
    <location>
        <begin position="279"/>
        <end position="290"/>
    </location>
</feature>
<organism evidence="3 4">
    <name type="scientific">Rhizoctonia solani 123E</name>
    <dbReference type="NCBI Taxonomy" id="1423351"/>
    <lineage>
        <taxon>Eukaryota</taxon>
        <taxon>Fungi</taxon>
        <taxon>Dikarya</taxon>
        <taxon>Basidiomycota</taxon>
        <taxon>Agaricomycotina</taxon>
        <taxon>Agaricomycetes</taxon>
        <taxon>Cantharellales</taxon>
        <taxon>Ceratobasidiaceae</taxon>
        <taxon>Rhizoctonia</taxon>
    </lineage>
</organism>
<dbReference type="InterPro" id="IPR005301">
    <property type="entry name" value="MOB_kinase_act_fam"/>
</dbReference>
<dbReference type="Gene3D" id="1.20.140.30">
    <property type="entry name" value="MOB kinase activator"/>
    <property type="match status" value="1"/>
</dbReference>
<evidence type="ECO:0000256" key="1">
    <source>
        <dbReference type="PIRSR" id="PIRSR605301-1"/>
    </source>
</evidence>
<feature type="binding site" evidence="1">
    <location>
        <position position="175"/>
    </location>
    <ligand>
        <name>Zn(2+)</name>
        <dbReference type="ChEBI" id="CHEBI:29105"/>
    </ligand>
</feature>
<dbReference type="SMART" id="SM01388">
    <property type="entry name" value="Mob1_phocein"/>
    <property type="match status" value="1"/>
</dbReference>
<dbReference type="InterPro" id="IPR036703">
    <property type="entry name" value="MOB_kinase_act_sf"/>
</dbReference>
<feature type="region of interest" description="Disordered" evidence="2">
    <location>
        <begin position="222"/>
        <end position="435"/>
    </location>
</feature>
<feature type="compositionally biased region" description="Basic and acidic residues" evidence="2">
    <location>
        <begin position="398"/>
        <end position="435"/>
    </location>
</feature>
<keyword evidence="3" id="KW-0418">Kinase</keyword>
<dbReference type="PANTHER" id="PTHR22599">
    <property type="entry name" value="MPS ONE BINDER KINASE ACTIVATOR-LIKE MOB"/>
    <property type="match status" value="1"/>
</dbReference>
<dbReference type="OrthoDB" id="10262609at2759"/>
<feature type="compositionally biased region" description="Basic and acidic residues" evidence="2">
    <location>
        <begin position="291"/>
        <end position="315"/>
    </location>
</feature>
<keyword evidence="1" id="KW-0862">Zinc</keyword>
<name>A0A074RXC7_9AGAM</name>
<dbReference type="EMBL" id="AZST01000156">
    <property type="protein sequence ID" value="KEP51609.1"/>
    <property type="molecule type" value="Genomic_DNA"/>
</dbReference>
<dbReference type="GO" id="GO:0016301">
    <property type="term" value="F:kinase activity"/>
    <property type="evidence" value="ECO:0007669"/>
    <property type="project" value="UniProtKB-KW"/>
</dbReference>
<comment type="caution">
    <text evidence="3">The sequence shown here is derived from an EMBL/GenBank/DDBJ whole genome shotgun (WGS) entry which is preliminary data.</text>
</comment>
<reference evidence="3 4" key="1">
    <citation type="submission" date="2013-12" db="EMBL/GenBank/DDBJ databases">
        <authorList>
            <person name="Cubeta M."/>
            <person name="Pakala S."/>
            <person name="Fedorova N."/>
            <person name="Thomas E."/>
            <person name="Dean R."/>
            <person name="Jabaji S."/>
            <person name="Neate S."/>
            <person name="Toda T."/>
            <person name="Tavantzis S."/>
            <person name="Vilgalys R."/>
            <person name="Bharathan N."/>
            <person name="Pakala S."/>
            <person name="Losada L.S."/>
            <person name="Zafar N."/>
            <person name="Nierman W."/>
        </authorList>
    </citation>
    <scope>NUCLEOTIDE SEQUENCE [LARGE SCALE GENOMIC DNA]</scope>
    <source>
        <strain evidence="3 4">123E</strain>
    </source>
</reference>
<dbReference type="AlphaFoldDB" id="A0A074RXC7"/>
<keyword evidence="4" id="KW-1185">Reference proteome</keyword>
<feature type="compositionally biased region" description="Basic and acidic residues" evidence="2">
    <location>
        <begin position="355"/>
        <end position="378"/>
    </location>
</feature>
<feature type="binding site" evidence="1">
    <location>
        <position position="100"/>
    </location>
    <ligand>
        <name>Zn(2+)</name>
        <dbReference type="ChEBI" id="CHEBI:29105"/>
    </ligand>
</feature>
<keyword evidence="1" id="KW-0479">Metal-binding</keyword>
<evidence type="ECO:0000256" key="2">
    <source>
        <dbReference type="SAM" id="MobiDB-lite"/>
    </source>
</evidence>
<protein>
    <submittedName>
        <fullName evidence="3">Mps one binder kinase activator-like protein</fullName>
    </submittedName>
</protein>
<proteinExistence type="predicted"/>